<dbReference type="Pfam" id="PF04347">
    <property type="entry name" value="FliO"/>
    <property type="match status" value="1"/>
</dbReference>
<feature type="transmembrane region" description="Helical" evidence="7">
    <location>
        <begin position="76"/>
        <end position="94"/>
    </location>
</feature>
<proteinExistence type="predicted"/>
<accession>A0A7X2IVP2</accession>
<name>A0A7X2IVP2_9BACI</name>
<keyword evidence="3 7" id="KW-0812">Transmembrane</keyword>
<evidence type="ECO:0008006" key="10">
    <source>
        <dbReference type="Google" id="ProtNLM"/>
    </source>
</evidence>
<keyword evidence="5 7" id="KW-0472">Membrane</keyword>
<evidence type="ECO:0000256" key="5">
    <source>
        <dbReference type="ARBA" id="ARBA00023136"/>
    </source>
</evidence>
<keyword evidence="4 7" id="KW-1133">Transmembrane helix</keyword>
<evidence type="ECO:0000256" key="6">
    <source>
        <dbReference type="SAM" id="MobiDB-lite"/>
    </source>
</evidence>
<dbReference type="RefSeq" id="WP_170289283.1">
    <property type="nucleotide sequence ID" value="NZ_WKKI01000001.1"/>
</dbReference>
<comment type="subcellular location">
    <subcellularLocation>
        <location evidence="1">Cell membrane</location>
    </subcellularLocation>
</comment>
<keyword evidence="9" id="KW-1185">Reference proteome</keyword>
<sequence length="223" mass="24841">MYLQTYRSWFFFIVLLLLLFIPIHTDYAAAGQNNNSVDDYLKSVQTDPLSPDEPQTDPAGDEGVIQENQSITAFDFFKMIAATGFVLFIIYFLLKTVGRRQAFQGSKGYLENLGGTSLGQNKSVQLVRAGGKVLILGVGESIQLLKEIDSEEEVQFILEGRNSGGLDASKAAETVRATLFAKKETLRESESFSANFKSQLSSFQEQKAERLKGYRKEGKDSHE</sequence>
<evidence type="ECO:0000256" key="2">
    <source>
        <dbReference type="ARBA" id="ARBA00022475"/>
    </source>
</evidence>
<organism evidence="8 9">
    <name type="scientific">Metabacillus lacus</name>
    <dbReference type="NCBI Taxonomy" id="1983721"/>
    <lineage>
        <taxon>Bacteria</taxon>
        <taxon>Bacillati</taxon>
        <taxon>Bacillota</taxon>
        <taxon>Bacilli</taxon>
        <taxon>Bacillales</taxon>
        <taxon>Bacillaceae</taxon>
        <taxon>Metabacillus</taxon>
    </lineage>
</organism>
<dbReference type="AlphaFoldDB" id="A0A7X2IVP2"/>
<feature type="compositionally biased region" description="Basic and acidic residues" evidence="6">
    <location>
        <begin position="206"/>
        <end position="223"/>
    </location>
</feature>
<dbReference type="InterPro" id="IPR022781">
    <property type="entry name" value="Flagellar_biosynth_FliO"/>
</dbReference>
<dbReference type="GO" id="GO:0016020">
    <property type="term" value="C:membrane"/>
    <property type="evidence" value="ECO:0007669"/>
    <property type="project" value="InterPro"/>
</dbReference>
<dbReference type="GO" id="GO:0044781">
    <property type="term" value="P:bacterial-type flagellum organization"/>
    <property type="evidence" value="ECO:0007669"/>
    <property type="project" value="InterPro"/>
</dbReference>
<dbReference type="Proteomes" id="UP000448867">
    <property type="component" value="Unassembled WGS sequence"/>
</dbReference>
<evidence type="ECO:0000256" key="1">
    <source>
        <dbReference type="ARBA" id="ARBA00004236"/>
    </source>
</evidence>
<comment type="caution">
    <text evidence="8">The sequence shown here is derived from an EMBL/GenBank/DDBJ whole genome shotgun (WGS) entry which is preliminary data.</text>
</comment>
<reference evidence="8 9" key="1">
    <citation type="submission" date="2019-11" db="EMBL/GenBank/DDBJ databases">
        <title>Bacillus lacus genome.</title>
        <authorList>
            <person name="Allen C.J."/>
            <person name="Newman J.D."/>
        </authorList>
    </citation>
    <scope>NUCLEOTIDE SEQUENCE [LARGE SCALE GENOMIC DNA]</scope>
    <source>
        <strain evidence="8 9">KCTC 33946</strain>
    </source>
</reference>
<evidence type="ECO:0000313" key="8">
    <source>
        <dbReference type="EMBL" id="MRX70605.1"/>
    </source>
</evidence>
<dbReference type="EMBL" id="WKKI01000001">
    <property type="protein sequence ID" value="MRX70605.1"/>
    <property type="molecule type" value="Genomic_DNA"/>
</dbReference>
<feature type="region of interest" description="Disordered" evidence="6">
    <location>
        <begin position="197"/>
        <end position="223"/>
    </location>
</feature>
<protein>
    <recommendedName>
        <fullName evidence="10">Flagellar biosynthesis protein FliZ</fullName>
    </recommendedName>
</protein>
<gene>
    <name evidence="8" type="ORF">GJU40_00290</name>
</gene>
<evidence type="ECO:0000256" key="4">
    <source>
        <dbReference type="ARBA" id="ARBA00022989"/>
    </source>
</evidence>
<keyword evidence="2" id="KW-1003">Cell membrane</keyword>
<feature type="region of interest" description="Disordered" evidence="6">
    <location>
        <begin position="43"/>
        <end position="62"/>
    </location>
</feature>
<evidence type="ECO:0000313" key="9">
    <source>
        <dbReference type="Proteomes" id="UP000448867"/>
    </source>
</evidence>
<evidence type="ECO:0000256" key="7">
    <source>
        <dbReference type="SAM" id="Phobius"/>
    </source>
</evidence>
<evidence type="ECO:0000256" key="3">
    <source>
        <dbReference type="ARBA" id="ARBA00022692"/>
    </source>
</evidence>